<dbReference type="InterPro" id="IPR023393">
    <property type="entry name" value="START-like_dom_sf"/>
</dbReference>
<dbReference type="CDD" id="cd07814">
    <property type="entry name" value="SRPBCC_CalC_Aha1-like"/>
    <property type="match status" value="1"/>
</dbReference>
<evidence type="ECO:0000256" key="1">
    <source>
        <dbReference type="ARBA" id="ARBA00006817"/>
    </source>
</evidence>
<dbReference type="Gene3D" id="3.30.530.20">
    <property type="match status" value="1"/>
</dbReference>
<dbReference type="EMBL" id="BONF01000026">
    <property type="protein sequence ID" value="GIF82990.1"/>
    <property type="molecule type" value="Genomic_DNA"/>
</dbReference>
<gene>
    <name evidence="3" type="ORF">Cba03nite_43390</name>
</gene>
<sequence>MTTHTGTLRTFTVVRRLEAPPETVYRAWTEPDQLTGWFANPTAPPSTLPTTIDLRVGGQWRLHMIENEQKAYVTGGVFREIVPGRRLVFAWGAVDGWPALDPARLEDSPLVTLDFVADAGVTEMSLRVDFPEHFTDEDVKGWLDLGILHGWSFTLDRLAPYLAQPR</sequence>
<accession>A0A8J3NJ11</accession>
<evidence type="ECO:0000259" key="2">
    <source>
        <dbReference type="Pfam" id="PF08327"/>
    </source>
</evidence>
<evidence type="ECO:0000313" key="3">
    <source>
        <dbReference type="EMBL" id="GIF82990.1"/>
    </source>
</evidence>
<dbReference type="SUPFAM" id="SSF55961">
    <property type="entry name" value="Bet v1-like"/>
    <property type="match status" value="1"/>
</dbReference>
<dbReference type="Proteomes" id="UP000601223">
    <property type="component" value="Unassembled WGS sequence"/>
</dbReference>
<dbReference type="AlphaFoldDB" id="A0A8J3NJ11"/>
<proteinExistence type="inferred from homology"/>
<keyword evidence="4" id="KW-1185">Reference proteome</keyword>
<name>A0A8J3NJ11_9ACTN</name>
<dbReference type="InterPro" id="IPR013538">
    <property type="entry name" value="ASHA1/2-like_C"/>
</dbReference>
<comment type="similarity">
    <text evidence="1">Belongs to the AHA1 family.</text>
</comment>
<reference evidence="3 4" key="1">
    <citation type="submission" date="2021-01" db="EMBL/GenBank/DDBJ databases">
        <title>Whole genome shotgun sequence of Catellatospora bangladeshensis NBRC 107357.</title>
        <authorList>
            <person name="Komaki H."/>
            <person name="Tamura T."/>
        </authorList>
    </citation>
    <scope>NUCLEOTIDE SEQUENCE [LARGE SCALE GENOMIC DNA]</scope>
    <source>
        <strain evidence="3 4">NBRC 107357</strain>
    </source>
</reference>
<protein>
    <submittedName>
        <fullName evidence="3">Activator of HSP90 ATPase</fullName>
    </submittedName>
</protein>
<feature type="domain" description="Activator of Hsp90 ATPase homologue 1/2-like C-terminal" evidence="2">
    <location>
        <begin position="19"/>
        <end position="162"/>
    </location>
</feature>
<dbReference type="RefSeq" id="WP_203749100.1">
    <property type="nucleotide sequence ID" value="NZ_BONF01000026.1"/>
</dbReference>
<organism evidence="3 4">
    <name type="scientific">Catellatospora bangladeshensis</name>
    <dbReference type="NCBI Taxonomy" id="310355"/>
    <lineage>
        <taxon>Bacteria</taxon>
        <taxon>Bacillati</taxon>
        <taxon>Actinomycetota</taxon>
        <taxon>Actinomycetes</taxon>
        <taxon>Micromonosporales</taxon>
        <taxon>Micromonosporaceae</taxon>
        <taxon>Catellatospora</taxon>
    </lineage>
</organism>
<comment type="caution">
    <text evidence="3">The sequence shown here is derived from an EMBL/GenBank/DDBJ whole genome shotgun (WGS) entry which is preliminary data.</text>
</comment>
<evidence type="ECO:0000313" key="4">
    <source>
        <dbReference type="Proteomes" id="UP000601223"/>
    </source>
</evidence>
<dbReference type="Pfam" id="PF08327">
    <property type="entry name" value="AHSA1"/>
    <property type="match status" value="1"/>
</dbReference>